<evidence type="ECO:0000256" key="3">
    <source>
        <dbReference type="PIRSR" id="PIRSR015604-1"/>
    </source>
</evidence>
<comment type="similarity">
    <text evidence="1">Belongs to the PBP/GOBP family.</text>
</comment>
<dbReference type="PIRSF" id="PIRSF015604">
    <property type="entry name" value="Odorant/phero_bd"/>
    <property type="match status" value="1"/>
</dbReference>
<name>A0A7H1CRI0_PIERA</name>
<feature type="disulfide bond" evidence="3">
    <location>
        <begin position="41"/>
        <end position="76"/>
    </location>
</feature>
<accession>A0A7H1CRI0</accession>
<dbReference type="PRINTS" id="PR00484">
    <property type="entry name" value="PBPGOBP"/>
</dbReference>
<feature type="chain" id="PRO_5028815351" evidence="4">
    <location>
        <begin position="23"/>
        <end position="163"/>
    </location>
</feature>
<keyword evidence="4" id="KW-0732">Signal</keyword>
<dbReference type="InterPro" id="IPR006170">
    <property type="entry name" value="PBP/GOBP"/>
</dbReference>
<dbReference type="CDD" id="cd23992">
    <property type="entry name" value="PBP_GOBP"/>
    <property type="match status" value="1"/>
</dbReference>
<dbReference type="InterPro" id="IPR036728">
    <property type="entry name" value="PBP_GOBP_sf"/>
</dbReference>
<evidence type="ECO:0000313" key="5">
    <source>
        <dbReference type="EMBL" id="QNS26338.1"/>
    </source>
</evidence>
<keyword evidence="3" id="KW-1015">Disulfide bond</keyword>
<dbReference type="GO" id="GO:0005549">
    <property type="term" value="F:odorant binding"/>
    <property type="evidence" value="ECO:0007669"/>
    <property type="project" value="InterPro"/>
</dbReference>
<reference evidence="5" key="1">
    <citation type="journal article" date="2020" name="J. Insect Sci.">
        <title>Identification and Expression Profiles of 14 Odorant-Binding Protein Genes From Pieris rapae (Lepidoptera: Pieridae).</title>
        <authorList>
            <person name="Li M.Y."/>
            <person name="Jiang X.Y."/>
            <person name="Qi Y.Z."/>
            <person name="Huang Y.J."/>
            <person name="Li S.G."/>
            <person name="Liu S."/>
        </authorList>
    </citation>
    <scope>NUCLEOTIDE SEQUENCE</scope>
    <source>
        <strain evidence="5">HF</strain>
    </source>
</reference>
<dbReference type="SUPFAM" id="SSF47565">
    <property type="entry name" value="Insect pheromone/odorant-binding proteins"/>
    <property type="match status" value="1"/>
</dbReference>
<dbReference type="Pfam" id="PF01395">
    <property type="entry name" value="PBP_GOBP"/>
    <property type="match status" value="1"/>
</dbReference>
<dbReference type="InterPro" id="IPR006072">
    <property type="entry name" value="Odorant/phero-bd_Lep"/>
</dbReference>
<protein>
    <submittedName>
        <fullName evidence="5">General odorant binding protein 2</fullName>
    </submittedName>
</protein>
<feature type="disulfide bond" evidence="3">
    <location>
        <begin position="72"/>
        <end position="130"/>
    </location>
</feature>
<organism evidence="5">
    <name type="scientific">Pieris rapae</name>
    <name type="common">Small white butterfly</name>
    <name type="synonym">Artogeia rapae</name>
    <dbReference type="NCBI Taxonomy" id="64459"/>
    <lineage>
        <taxon>Eukaryota</taxon>
        <taxon>Metazoa</taxon>
        <taxon>Ecdysozoa</taxon>
        <taxon>Arthropoda</taxon>
        <taxon>Hexapoda</taxon>
        <taxon>Insecta</taxon>
        <taxon>Pterygota</taxon>
        <taxon>Neoptera</taxon>
        <taxon>Endopterygota</taxon>
        <taxon>Lepidoptera</taxon>
        <taxon>Glossata</taxon>
        <taxon>Ditrysia</taxon>
        <taxon>Papilionoidea</taxon>
        <taxon>Pieridae</taxon>
        <taxon>Pierinae</taxon>
        <taxon>Pieris</taxon>
    </lineage>
</organism>
<evidence type="ECO:0000256" key="2">
    <source>
        <dbReference type="ARBA" id="ARBA00022448"/>
    </source>
</evidence>
<dbReference type="EMBL" id="MT468345">
    <property type="protein sequence ID" value="QNS26338.1"/>
    <property type="molecule type" value="mRNA"/>
</dbReference>
<feature type="disulfide bond" evidence="3">
    <location>
        <begin position="119"/>
        <end position="139"/>
    </location>
</feature>
<dbReference type="SMART" id="SM00708">
    <property type="entry name" value="PhBP"/>
    <property type="match status" value="1"/>
</dbReference>
<dbReference type="Gene3D" id="1.10.238.20">
    <property type="entry name" value="Pheromone/general odorant binding protein domain"/>
    <property type="match status" value="1"/>
</dbReference>
<keyword evidence="2" id="KW-0813">Transport</keyword>
<dbReference type="AlphaFoldDB" id="A0A7H1CRI0"/>
<proteinExistence type="evidence at transcript level"/>
<feature type="signal peptide" evidence="4">
    <location>
        <begin position="1"/>
        <end position="22"/>
    </location>
</feature>
<evidence type="ECO:0000256" key="1">
    <source>
        <dbReference type="ARBA" id="ARBA00008098"/>
    </source>
</evidence>
<evidence type="ECO:0000256" key="4">
    <source>
        <dbReference type="SAM" id="SignalP"/>
    </source>
</evidence>
<sequence>MGSKWVCLIAIVSVLHTNPVKGSAEVMSHVTAHFGKALDECREESGLTADILEGFQNFWSEDFDVVHRELGCALICMSNKFTLMQEDARMHHVNMHDYINSFPQGELLSTKMVDLMHNCEKQFDDIEDDCTRVVKVAACFKVDAKKEGIAPEVTMIEAVLEKY</sequence>